<dbReference type="RefSeq" id="WP_312883020.1">
    <property type="nucleotide sequence ID" value="NZ_JACHJY010000001.1"/>
</dbReference>
<feature type="region of interest" description="Disordered" evidence="2">
    <location>
        <begin position="234"/>
        <end position="255"/>
    </location>
</feature>
<organism evidence="4 5">
    <name type="scientific">Streptomyces nymphaeiformis</name>
    <dbReference type="NCBI Taxonomy" id="2663842"/>
    <lineage>
        <taxon>Bacteria</taxon>
        <taxon>Bacillati</taxon>
        <taxon>Actinomycetota</taxon>
        <taxon>Actinomycetes</taxon>
        <taxon>Kitasatosporales</taxon>
        <taxon>Streptomycetaceae</taxon>
        <taxon>Streptomyces</taxon>
    </lineage>
</organism>
<protein>
    <submittedName>
        <fullName evidence="4">RHS repeat-associated protein</fullName>
    </submittedName>
</protein>
<name>A0A7W7X9E0_9ACTN</name>
<feature type="domain" description="Hint" evidence="3">
    <location>
        <begin position="2053"/>
        <end position="2154"/>
    </location>
</feature>
<evidence type="ECO:0000313" key="4">
    <source>
        <dbReference type="EMBL" id="MBB4979787.1"/>
    </source>
</evidence>
<dbReference type="InterPro" id="IPR006530">
    <property type="entry name" value="YD"/>
</dbReference>
<dbReference type="Pfam" id="PF07591">
    <property type="entry name" value="PT-HINT"/>
    <property type="match status" value="1"/>
</dbReference>
<dbReference type="PANTHER" id="PTHR32305:SF17">
    <property type="entry name" value="TRNA NUCLEASE WAPA"/>
    <property type="match status" value="1"/>
</dbReference>
<evidence type="ECO:0000259" key="3">
    <source>
        <dbReference type="SMART" id="SM00306"/>
    </source>
</evidence>
<evidence type="ECO:0000313" key="5">
    <source>
        <dbReference type="Proteomes" id="UP000582643"/>
    </source>
</evidence>
<dbReference type="SUPFAM" id="SSF51294">
    <property type="entry name" value="Hedgehog/intein (Hint) domain"/>
    <property type="match status" value="1"/>
</dbReference>
<dbReference type="InterPro" id="IPR036844">
    <property type="entry name" value="Hint_dom_sf"/>
</dbReference>
<dbReference type="Pfam" id="PF25023">
    <property type="entry name" value="TEN_YD-shell"/>
    <property type="match status" value="1"/>
</dbReference>
<reference evidence="4 5" key="1">
    <citation type="submission" date="2020-08" db="EMBL/GenBank/DDBJ databases">
        <title>Genomic Encyclopedia of Type Strains, Phase III (KMG-III): the genomes of soil and plant-associated and newly described type strains.</title>
        <authorList>
            <person name="Whitman W."/>
        </authorList>
    </citation>
    <scope>NUCLEOTIDE SEQUENCE [LARGE SCALE GENOMIC DNA]</scope>
    <source>
        <strain evidence="4 5">SFB5A</strain>
    </source>
</reference>
<dbReference type="PANTHER" id="PTHR32305">
    <property type="match status" value="1"/>
</dbReference>
<dbReference type="Gene3D" id="2.170.16.10">
    <property type="entry name" value="Hedgehog/Intein (Hint) domain"/>
    <property type="match status" value="1"/>
</dbReference>
<dbReference type="SMART" id="SM00306">
    <property type="entry name" value="HintN"/>
    <property type="match status" value="1"/>
</dbReference>
<dbReference type="InterPro" id="IPR003587">
    <property type="entry name" value="Hint_dom_N"/>
</dbReference>
<dbReference type="GO" id="GO:0016539">
    <property type="term" value="P:intein-mediated protein splicing"/>
    <property type="evidence" value="ECO:0007669"/>
    <property type="project" value="InterPro"/>
</dbReference>
<accession>A0A7W7X9E0</accession>
<dbReference type="PROSITE" id="PS50818">
    <property type="entry name" value="INTEIN_C_TER"/>
    <property type="match status" value="1"/>
</dbReference>
<feature type="compositionally biased region" description="Polar residues" evidence="2">
    <location>
        <begin position="183"/>
        <end position="197"/>
    </location>
</feature>
<sequence>MALSIPIGLTPVVAADGTKGGLGRPDLPAQRVTKVEPVTEAGAKQARRQVAEDLRANASQALRARSEQQRGDAWPKAGTAGLKVGAATASPGGLPVTLSPAAGKAAATEGTDATVAVLGQSVADRLGITGVVLTAEADTAGRARIGVDYGAFASAVGGGWSGRLRLVQLPECALTTPEKAECRTQTPLASDNDTDAQTVSADVTLAATTSGPEAQLGTAASATSGATVMALTTSGGAGQSAKGTGDYSATPLTSSSSWAAGGSSGSFTWSYGLSVPPAAAGPSPTLTIAYDSGSVDGRTATTNNQPTSVGEGFTLTDSYIERSYGSCDDDGHTDIGDRCWTYDNARIVLNGKSSRLVKTATAGVWKLEGDDASKVTRLTGATNGDDDGEYWKVVSADGTTYVFGQDKLDGATTQRTNSTWTVPVFGDDSGEPGYSAGSTFADRAVTQAWRWNLDYVEDTRGNASTYWYDKDTNYYKKNKATKADAEYIRSGRLKEITYGLRKGELFTDKADAKVTFGYDERCTAADCTSLTKETADKWPDVPFDAICAKDSTECLTESPSFFTRKRLTDVSTFTWNTASTAYDPVDSWAFTQEYLDGGDIGDTSDQVLTLKSIKRTAKAGTAITTNPVSFTYHLRPNRVDGTDDILPMTRPRISTVTSETGAITTVGMSAPECVRSQVLTAPQDTNTRNCYPMYWNINGAPDASVDWFHKYRVLNVTTSDPAGQNDAVENEYTYTGAAWHYNDDPFTKKAERTWSDWRGYRQVTVQKGSSNAATRSKTVSLYMQGMDGDPNKDGTAKSVTLAPLAQPAIGVAGIKDADQYSGTLREQVVYDGATPLSATVNDPWSQETARQTGVPDAGDHVARFVRTDKTTAYTYLTTPGTWRSSATDTISFDAEGRPVKVLDTGDLSATGDETCTQTWYADNDTVGLKNLVSRVRTVALGCTFAETDLKLENADGTRGNVLSDTATAYDGLAWTTTMLPTKGLPTWVGRAATYATGGTVTWDKGTTTAYDVLGRPTKVTNADLKSTTTAYTPATTGPLTRTLQTNALTHQNITYVDPRRGLPVRIYDANLKKTELAYDALGRVTDVWLPNRDRGTQSPNSKYTYDVSNTRQSWVSSGTLNADGETYKTTYAIYDALLRPLQTQQPTPQGGRVLTDTRYDSRGLAYETYADIFDNTTTPNGTYARAEYGEAPAQTLTSYDGAGRPVSSSLLVFGVEKQKTTTGYTGDSVATTALAGGSATRTITDVRGRTTETREYAGTLPDDAQYGATLGATYTSTKFTYTPDGKPKSITGPDNAAWTYTYDLFGREKTATDPDKGASTTEYDLLDRPVKSTAGGKSVLTAYDGIGRPTSTWEGEQKPEFLLTKRTYDAPLKGYATSSTRYVGGETGSAYTKTVTGYDTLNRPTTTELSLPPGDALTASVPGGKLTYTAAYRIDGSTDTMSEPALGGLPAETVKYGYGNVGQLTSVTGTSGYVRNIDYSATGQVRQLTLGMGGTGDRNVYVTNTYEDGTGRLTNSNVTDQTHPYMLQDLTYTFDQAGNVTSIADPTTLGGSSQAEKQCFAYDGHRRLLEAWTPASQNCADTRAATQLSGPAPYWTSYTYNKAGQRDTETQHAATGDTKTTYCYDPANQPHALRYTTTRTTTPCAAVDPAKDKVYGYDTQGNTTKRPGATGQQDLIWSSEGKLGKLTEGGKATDYLYDADGELLIRGTEDGERVLYAGATELHVPSGGAAVWAQRSYSAGGGVVAMRSTELGVNKLTFLAGDQHGTQSVGITSDASQTVTKRFMSPFGSERGGSVGTWGNDKGFLGKTLDKTTGLTHIGAREYDAGIGQFISVDPVLSTDQHQSLNGYSYANQHPTTTSDPTGLRETCGAYGNSCTPSGGELSGTVPGDVQKPSEGGNTNGGTVTAGAGEASSGTASSGGGGGGGKPEADCPWYSRCGLSNAWDSTKKFAVEHREVLSFATEVIVGGLCVSSAVGAGFVSGGAGFAAAAGCGAVAGAAGSAVNNFLTPGADNSVTGQLNAQANGAIWGAASGVLGAGVGKLAEKGVAKLIGGCHSFLPGTKVLMADGRTKNIEDVEVGDTVVTTDVETGETTEKEVVDTIRTEDDKDFTEITVATGDTLSTITATDTHPFWVPALKEWVPAGDLQTGQWLRTSAGTKVQITALSYYTKRQRTHDLTIEDIHAYYVLAASTPLLVHNCGNGLPGFGEACTCNPNQGFARFGTSKESTGRLAGQAQKAETNEKSFGHGVSVTVADGPAEGASFATKQEVEDAGFSLIFTPTRNNPMHHTLVLPKPVDTAVQKRFNLLFGRS</sequence>
<gene>
    <name evidence="4" type="ORF">GGE06_000675</name>
</gene>
<evidence type="ECO:0000256" key="2">
    <source>
        <dbReference type="SAM" id="MobiDB-lite"/>
    </source>
</evidence>
<dbReference type="InterPro" id="IPR056823">
    <property type="entry name" value="TEN-like_YD-shell"/>
</dbReference>
<dbReference type="EMBL" id="JACHJY010000001">
    <property type="protein sequence ID" value="MBB4979787.1"/>
    <property type="molecule type" value="Genomic_DNA"/>
</dbReference>
<dbReference type="InterPro" id="IPR006141">
    <property type="entry name" value="Intein_N"/>
</dbReference>
<dbReference type="Pfam" id="PF05593">
    <property type="entry name" value="RHS_repeat"/>
    <property type="match status" value="1"/>
</dbReference>
<dbReference type="Proteomes" id="UP000582643">
    <property type="component" value="Unassembled WGS sequence"/>
</dbReference>
<dbReference type="NCBIfam" id="TIGR01643">
    <property type="entry name" value="YD_repeat_2x"/>
    <property type="match status" value="1"/>
</dbReference>
<feature type="compositionally biased region" description="Low complexity" evidence="2">
    <location>
        <begin position="1894"/>
        <end position="1916"/>
    </location>
</feature>
<dbReference type="PROSITE" id="PS50817">
    <property type="entry name" value="INTEIN_N_TER"/>
    <property type="match status" value="1"/>
</dbReference>
<feature type="region of interest" description="Disordered" evidence="2">
    <location>
        <begin position="178"/>
        <end position="197"/>
    </location>
</feature>
<dbReference type="NCBIfam" id="TIGR03696">
    <property type="entry name" value="Rhs_assc_core"/>
    <property type="match status" value="1"/>
</dbReference>
<dbReference type="InterPro" id="IPR050708">
    <property type="entry name" value="T6SS_VgrG/RHS"/>
</dbReference>
<evidence type="ECO:0000256" key="1">
    <source>
        <dbReference type="ARBA" id="ARBA00022737"/>
    </source>
</evidence>
<dbReference type="Gene3D" id="2.180.10.10">
    <property type="entry name" value="RHS repeat-associated core"/>
    <property type="match status" value="2"/>
</dbReference>
<feature type="region of interest" description="Disordered" evidence="2">
    <location>
        <begin position="1879"/>
        <end position="1925"/>
    </location>
</feature>
<dbReference type="CDD" id="cd00081">
    <property type="entry name" value="Hint"/>
    <property type="match status" value="1"/>
</dbReference>
<dbReference type="InterPro" id="IPR022385">
    <property type="entry name" value="Rhs_assc_core"/>
</dbReference>
<proteinExistence type="predicted"/>
<dbReference type="InterPro" id="IPR031325">
    <property type="entry name" value="RHS_repeat"/>
</dbReference>
<dbReference type="InterPro" id="IPR030934">
    <property type="entry name" value="Intein_C"/>
</dbReference>
<comment type="caution">
    <text evidence="4">The sequence shown here is derived from an EMBL/GenBank/DDBJ whole genome shotgun (WGS) entry which is preliminary data.</text>
</comment>
<keyword evidence="1" id="KW-0677">Repeat</keyword>
<keyword evidence="5" id="KW-1185">Reference proteome</keyword>